<dbReference type="GO" id="GO:0005886">
    <property type="term" value="C:plasma membrane"/>
    <property type="evidence" value="ECO:0007669"/>
    <property type="project" value="UniProtKB-SubCell"/>
</dbReference>
<evidence type="ECO:0000256" key="3">
    <source>
        <dbReference type="SAM" id="Phobius"/>
    </source>
</evidence>
<keyword evidence="3" id="KW-1133">Transmembrane helix</keyword>
<dbReference type="Proteomes" id="UP000708208">
    <property type="component" value="Unassembled WGS sequence"/>
</dbReference>
<dbReference type="GO" id="GO:0006508">
    <property type="term" value="P:proteolysis"/>
    <property type="evidence" value="ECO:0007669"/>
    <property type="project" value="InterPro"/>
</dbReference>
<feature type="transmembrane region" description="Helical" evidence="3">
    <location>
        <begin position="83"/>
        <end position="102"/>
    </location>
</feature>
<comment type="similarity">
    <text evidence="2">Belongs to the peptidase M13 family.</text>
</comment>
<evidence type="ECO:0000256" key="2">
    <source>
        <dbReference type="ARBA" id="ARBA00007357"/>
    </source>
</evidence>
<protein>
    <recommendedName>
        <fullName evidence="4">Peptidase M13 N-terminal domain-containing protein</fullName>
    </recommendedName>
</protein>
<dbReference type="EMBL" id="CAJVCH010109847">
    <property type="protein sequence ID" value="CAG7724438.1"/>
    <property type="molecule type" value="Genomic_DNA"/>
</dbReference>
<reference evidence="5" key="1">
    <citation type="submission" date="2021-06" db="EMBL/GenBank/DDBJ databases">
        <authorList>
            <person name="Hodson N. C."/>
            <person name="Mongue J. A."/>
            <person name="Jaron S. K."/>
        </authorList>
    </citation>
    <scope>NUCLEOTIDE SEQUENCE</scope>
</reference>
<evidence type="ECO:0000313" key="5">
    <source>
        <dbReference type="EMBL" id="CAG7724438.1"/>
    </source>
</evidence>
<organism evidence="5 6">
    <name type="scientific">Allacma fusca</name>
    <dbReference type="NCBI Taxonomy" id="39272"/>
    <lineage>
        <taxon>Eukaryota</taxon>
        <taxon>Metazoa</taxon>
        <taxon>Ecdysozoa</taxon>
        <taxon>Arthropoda</taxon>
        <taxon>Hexapoda</taxon>
        <taxon>Collembola</taxon>
        <taxon>Symphypleona</taxon>
        <taxon>Sminthuridae</taxon>
        <taxon>Allacma</taxon>
    </lineage>
</organism>
<dbReference type="GO" id="GO:0004222">
    <property type="term" value="F:metalloendopeptidase activity"/>
    <property type="evidence" value="ECO:0007669"/>
    <property type="project" value="InterPro"/>
</dbReference>
<keyword evidence="3" id="KW-0472">Membrane</keyword>
<evidence type="ECO:0000313" key="6">
    <source>
        <dbReference type="Proteomes" id="UP000708208"/>
    </source>
</evidence>
<feature type="domain" description="Peptidase M13 N-terminal" evidence="4">
    <location>
        <begin position="130"/>
        <end position="325"/>
    </location>
</feature>
<gene>
    <name evidence="5" type="ORF">AFUS01_LOCUS13464</name>
</gene>
<comment type="subcellular location">
    <subcellularLocation>
        <location evidence="1">Cell membrane</location>
        <topology evidence="1">Single-pass type II membrane protein</topology>
    </subcellularLocation>
</comment>
<dbReference type="InterPro" id="IPR008753">
    <property type="entry name" value="Peptidase_M13_N"/>
</dbReference>
<name>A0A8J2JRM4_9HEXA</name>
<sequence>PVRKFSRRYIEKLESASKESIFGGTRFETMNTVKLTLNVRNPNAMAEAMCQWQQENANIVIFSHNHGTSRSRFGQIPASSRCCCYKIGIIGIVMLVVEIVLLSGTKRIIPLKFDNIAARISAVENSKIDPCQDFSQFACTRIVPGTADANGTVMKSTMGETRRIMLNEIKSVLEEPRINGESRAVTMARQLFNECLMYNSSNYSTLKWLSFFTDDKSINEWPITEEQWNQSKISSERILALVFTHGGEGIFDIKVGLDKEDASRPLLIFRKGIENNLSDDDIFEHYEKLTRSVQALREEKRELSPFKDKREIFEFKNKLNKLIEASKCDSDKFEIWGGKKKFVKVNLDYIQSLIPQVNT</sequence>
<accession>A0A8J2JRM4</accession>
<keyword evidence="6" id="KW-1185">Reference proteome</keyword>
<dbReference type="OrthoDB" id="6775918at2759"/>
<dbReference type="AlphaFoldDB" id="A0A8J2JRM4"/>
<dbReference type="InterPro" id="IPR000718">
    <property type="entry name" value="Peptidase_M13"/>
</dbReference>
<evidence type="ECO:0000256" key="1">
    <source>
        <dbReference type="ARBA" id="ARBA00004401"/>
    </source>
</evidence>
<keyword evidence="3" id="KW-0812">Transmembrane</keyword>
<evidence type="ECO:0000259" key="4">
    <source>
        <dbReference type="Pfam" id="PF05649"/>
    </source>
</evidence>
<comment type="caution">
    <text evidence="5">The sequence shown here is derived from an EMBL/GenBank/DDBJ whole genome shotgun (WGS) entry which is preliminary data.</text>
</comment>
<dbReference type="Pfam" id="PF05649">
    <property type="entry name" value="Peptidase_M13_N"/>
    <property type="match status" value="1"/>
</dbReference>
<dbReference type="PROSITE" id="PS51885">
    <property type="entry name" value="NEPRILYSIN"/>
    <property type="match status" value="1"/>
</dbReference>
<proteinExistence type="inferred from homology"/>
<feature type="non-terminal residue" evidence="5">
    <location>
        <position position="1"/>
    </location>
</feature>